<evidence type="ECO:0000256" key="2">
    <source>
        <dbReference type="ARBA" id="ARBA00012980"/>
    </source>
</evidence>
<dbReference type="GO" id="GO:0005524">
    <property type="term" value="F:ATP binding"/>
    <property type="evidence" value="ECO:0007669"/>
    <property type="project" value="UniProtKB-UniRule"/>
</dbReference>
<reference evidence="12 14" key="1">
    <citation type="submission" date="2020-06" db="EMBL/GenBank/DDBJ databases">
        <title>Anoxygenic phototrophic Chloroflexota member uses a Type I reaction center.</title>
        <authorList>
            <person name="Tsuji J.M."/>
            <person name="Shaw N.A."/>
            <person name="Nagashima S."/>
            <person name="Venkiteswaran J."/>
            <person name="Schiff S.L."/>
            <person name="Hanada S."/>
            <person name="Tank M."/>
            <person name="Neufeld J.D."/>
        </authorList>
    </citation>
    <scope>NUCLEOTIDE SEQUENCE [LARGE SCALE GENOMIC DNA]</scope>
    <source>
        <strain evidence="12">L227-S17</strain>
    </source>
</reference>
<evidence type="ECO:0000259" key="11">
    <source>
        <dbReference type="Pfam" id="PF02223"/>
    </source>
</evidence>
<comment type="catalytic activity">
    <reaction evidence="9 10">
        <text>dTMP + ATP = dTDP + ADP</text>
        <dbReference type="Rhea" id="RHEA:13517"/>
        <dbReference type="ChEBI" id="CHEBI:30616"/>
        <dbReference type="ChEBI" id="CHEBI:58369"/>
        <dbReference type="ChEBI" id="CHEBI:63528"/>
        <dbReference type="ChEBI" id="CHEBI:456216"/>
        <dbReference type="EC" id="2.7.4.9"/>
    </reaction>
</comment>
<gene>
    <name evidence="10" type="primary">tmk</name>
    <name evidence="12" type="ORF">HXX08_16440</name>
    <name evidence="13" type="ORF">OZ401_002969</name>
</gene>
<dbReference type="InterPro" id="IPR018094">
    <property type="entry name" value="Thymidylate_kinase"/>
</dbReference>
<dbReference type="GO" id="GO:0006227">
    <property type="term" value="P:dUDP biosynthetic process"/>
    <property type="evidence" value="ECO:0007669"/>
    <property type="project" value="TreeGrafter"/>
</dbReference>
<dbReference type="InterPro" id="IPR027417">
    <property type="entry name" value="P-loop_NTPase"/>
</dbReference>
<evidence type="ECO:0000256" key="10">
    <source>
        <dbReference type="HAMAP-Rule" id="MF_00165"/>
    </source>
</evidence>
<evidence type="ECO:0000313" key="13">
    <source>
        <dbReference type="EMBL" id="WJW69361.1"/>
    </source>
</evidence>
<evidence type="ECO:0000256" key="9">
    <source>
        <dbReference type="ARBA" id="ARBA00048743"/>
    </source>
</evidence>
<comment type="similarity">
    <text evidence="1 10">Belongs to the thymidylate kinase family.</text>
</comment>
<reference evidence="13" key="2">
    <citation type="journal article" date="2024" name="Nature">
        <title>Anoxygenic phototroph of the Chloroflexota uses a type I reaction centre.</title>
        <authorList>
            <person name="Tsuji J.M."/>
            <person name="Shaw N.A."/>
            <person name="Nagashima S."/>
            <person name="Venkiteswaran J.J."/>
            <person name="Schiff S.L."/>
            <person name="Watanabe T."/>
            <person name="Fukui M."/>
            <person name="Hanada S."/>
            <person name="Tank M."/>
            <person name="Neufeld J.D."/>
        </authorList>
    </citation>
    <scope>NUCLEOTIDE SEQUENCE</scope>
    <source>
        <strain evidence="13">L227-S17</strain>
    </source>
</reference>
<evidence type="ECO:0000256" key="4">
    <source>
        <dbReference type="ARBA" id="ARBA00022679"/>
    </source>
</evidence>
<keyword evidence="15" id="KW-1185">Reference proteome</keyword>
<evidence type="ECO:0000313" key="12">
    <source>
        <dbReference type="EMBL" id="NWJ47449.1"/>
    </source>
</evidence>
<keyword evidence="5 10" id="KW-0545">Nucleotide biosynthesis</keyword>
<dbReference type="PANTHER" id="PTHR10344:SF4">
    <property type="entry name" value="UMP-CMP KINASE 2, MITOCHONDRIAL"/>
    <property type="match status" value="1"/>
</dbReference>
<proteinExistence type="inferred from homology"/>
<dbReference type="GO" id="GO:0006235">
    <property type="term" value="P:dTTP biosynthetic process"/>
    <property type="evidence" value="ECO:0007669"/>
    <property type="project" value="UniProtKB-UniRule"/>
</dbReference>
<dbReference type="InterPro" id="IPR039430">
    <property type="entry name" value="Thymidylate_kin-like_dom"/>
</dbReference>
<evidence type="ECO:0000256" key="6">
    <source>
        <dbReference type="ARBA" id="ARBA00022741"/>
    </source>
</evidence>
<organism evidence="12 14">
    <name type="scientific">Candidatus Chlorohelix allophototropha</name>
    <dbReference type="NCBI Taxonomy" id="3003348"/>
    <lineage>
        <taxon>Bacteria</taxon>
        <taxon>Bacillati</taxon>
        <taxon>Chloroflexota</taxon>
        <taxon>Chloroflexia</taxon>
        <taxon>Candidatus Chloroheliales</taxon>
        <taxon>Candidatus Chloroheliaceae</taxon>
        <taxon>Candidatus Chlorohelix</taxon>
    </lineage>
</organism>
<keyword evidence="6 10" id="KW-0547">Nucleotide-binding</keyword>
<evidence type="ECO:0000256" key="7">
    <source>
        <dbReference type="ARBA" id="ARBA00022777"/>
    </source>
</evidence>
<dbReference type="EMBL" id="CP128400">
    <property type="protein sequence ID" value="WJW69361.1"/>
    <property type="molecule type" value="Genomic_DNA"/>
</dbReference>
<name>A0A8T7M5V5_9CHLR</name>
<protein>
    <recommendedName>
        <fullName evidence="3 10">Thymidylate kinase</fullName>
        <ecNumber evidence="2 10">2.7.4.9</ecNumber>
    </recommendedName>
    <alternativeName>
        <fullName evidence="10">dTMP kinase</fullName>
    </alternativeName>
</protein>
<keyword evidence="8 10" id="KW-0067">ATP-binding</keyword>
<dbReference type="EMBL" id="JACATZ010000003">
    <property type="protein sequence ID" value="NWJ47449.1"/>
    <property type="molecule type" value="Genomic_DNA"/>
</dbReference>
<dbReference type="Gene3D" id="3.40.50.300">
    <property type="entry name" value="P-loop containing nucleotide triphosphate hydrolases"/>
    <property type="match status" value="1"/>
</dbReference>
<dbReference type="EC" id="2.7.4.9" evidence="2 10"/>
<dbReference type="GO" id="GO:0005737">
    <property type="term" value="C:cytoplasm"/>
    <property type="evidence" value="ECO:0007669"/>
    <property type="project" value="TreeGrafter"/>
</dbReference>
<dbReference type="GO" id="GO:0006233">
    <property type="term" value="P:dTDP biosynthetic process"/>
    <property type="evidence" value="ECO:0007669"/>
    <property type="project" value="InterPro"/>
</dbReference>
<sequence length="229" mass="26423">MEPKGKIIVLEGLDGSGKSVQHRLLLEKLTLLGKKIASADFPDYDSFYGKLVARYLNGDFGDVMEVSPYISSLLYAEDRKDSATKLWNWLNNGYIILINRYASANMAYHSVKLPSDKRAEFVEWIKQLEYETHSAIPREDLVIFFNSEVAVAQSMVDRKEARNYTTHQRDIHERNSGYLSEVAQMYLQLCESEPHWVRLDVIDQATGNMYPPEQIHERVIAVLQNRHLL</sequence>
<evidence type="ECO:0000313" key="14">
    <source>
        <dbReference type="Proteomes" id="UP000521676"/>
    </source>
</evidence>
<dbReference type="PANTHER" id="PTHR10344">
    <property type="entry name" value="THYMIDYLATE KINASE"/>
    <property type="match status" value="1"/>
</dbReference>
<feature type="domain" description="Thymidylate kinase-like" evidence="11">
    <location>
        <begin position="10"/>
        <end position="200"/>
    </location>
</feature>
<dbReference type="HAMAP" id="MF_00165">
    <property type="entry name" value="Thymidylate_kinase"/>
    <property type="match status" value="1"/>
</dbReference>
<dbReference type="GO" id="GO:0004798">
    <property type="term" value="F:dTMP kinase activity"/>
    <property type="evidence" value="ECO:0007669"/>
    <property type="project" value="UniProtKB-UniRule"/>
</dbReference>
<dbReference type="RefSeq" id="WP_341471250.1">
    <property type="nucleotide sequence ID" value="NZ_CP128400.1"/>
</dbReference>
<evidence type="ECO:0000256" key="3">
    <source>
        <dbReference type="ARBA" id="ARBA00017144"/>
    </source>
</evidence>
<feature type="binding site" evidence="10">
    <location>
        <begin position="12"/>
        <end position="19"/>
    </location>
    <ligand>
        <name>ATP</name>
        <dbReference type="ChEBI" id="CHEBI:30616"/>
    </ligand>
</feature>
<evidence type="ECO:0000256" key="1">
    <source>
        <dbReference type="ARBA" id="ARBA00009776"/>
    </source>
</evidence>
<dbReference type="AlphaFoldDB" id="A0A8T7M5V5"/>
<evidence type="ECO:0000313" key="15">
    <source>
        <dbReference type="Proteomes" id="UP001431572"/>
    </source>
</evidence>
<comment type="function">
    <text evidence="10">Phosphorylation of dTMP to form dTDP in both de novo and salvage pathways of dTTP synthesis.</text>
</comment>
<dbReference type="Proteomes" id="UP001431572">
    <property type="component" value="Chromosome 2"/>
</dbReference>
<dbReference type="Proteomes" id="UP000521676">
    <property type="component" value="Unassembled WGS sequence"/>
</dbReference>
<dbReference type="SUPFAM" id="SSF52540">
    <property type="entry name" value="P-loop containing nucleoside triphosphate hydrolases"/>
    <property type="match status" value="1"/>
</dbReference>
<accession>A0A8T7M5V5</accession>
<keyword evidence="4 10" id="KW-0808">Transferase</keyword>
<dbReference type="Pfam" id="PF02223">
    <property type="entry name" value="Thymidylate_kin"/>
    <property type="match status" value="1"/>
</dbReference>
<evidence type="ECO:0000256" key="5">
    <source>
        <dbReference type="ARBA" id="ARBA00022727"/>
    </source>
</evidence>
<evidence type="ECO:0000256" key="8">
    <source>
        <dbReference type="ARBA" id="ARBA00022840"/>
    </source>
</evidence>
<keyword evidence="7 10" id="KW-0418">Kinase</keyword>